<sequence>MSYDPRLIPFTGQHEGFVRRAYRCPAGALTIGYGFTWGSKVFRDWWTSRHGRALQPSDTIEQADALYLLKLMIDAEYAQPVVKHAPSATPHAKAASIDMLFNCGLGAQKWTWFKALVRGDVRDAARHLKVTATTAKGRRLPGLVRRRTEAAAIMEFDRWPAWVKAPRTFASKEIKAVMPAWQLGADDFAQGVSWLVKLGYLADSGRSDRALISSATRRFQQAHPQLDTDGVLGRATLDQLQRVIDLKSKSAKGSAGTAAGAATGVADQTSAATGYGDLILYASLTVFVVGGIWLIWKYRDELALALRATGTLRKGDRT</sequence>
<dbReference type="Pfam" id="PF00959">
    <property type="entry name" value="Phage_lysozyme"/>
    <property type="match status" value="1"/>
</dbReference>
<dbReference type="InterPro" id="IPR023347">
    <property type="entry name" value="Lysozyme_dom_sf"/>
</dbReference>
<gene>
    <name evidence="6" type="ORF">DFR52_106251</name>
</gene>
<keyword evidence="7" id="KW-1185">Reference proteome</keyword>
<organism evidence="6 7">
    <name type="scientific">Hoeflea marina</name>
    <dbReference type="NCBI Taxonomy" id="274592"/>
    <lineage>
        <taxon>Bacteria</taxon>
        <taxon>Pseudomonadati</taxon>
        <taxon>Pseudomonadota</taxon>
        <taxon>Alphaproteobacteria</taxon>
        <taxon>Hyphomicrobiales</taxon>
        <taxon>Rhizobiaceae</taxon>
        <taxon>Hoeflea</taxon>
    </lineage>
</organism>
<evidence type="ECO:0000313" key="6">
    <source>
        <dbReference type="EMBL" id="PWV97726.1"/>
    </source>
</evidence>
<dbReference type="EC" id="3.2.1.17" evidence="4"/>
<keyword evidence="4" id="KW-0378">Hydrolase</keyword>
<comment type="caution">
    <text evidence="6">The sequence shown here is derived from an EMBL/GenBank/DDBJ whole genome shotgun (WGS) entry which is preliminary data.</text>
</comment>
<accession>A0A317PF33</accession>
<dbReference type="Gene3D" id="1.10.530.40">
    <property type="match status" value="1"/>
</dbReference>
<dbReference type="InterPro" id="IPR033907">
    <property type="entry name" value="Endolysin_autolysin"/>
</dbReference>
<keyword evidence="5" id="KW-1133">Transmembrane helix</keyword>
<dbReference type="RefSeq" id="WP_110034018.1">
    <property type="nucleotide sequence ID" value="NZ_QGTR01000006.1"/>
</dbReference>
<evidence type="ECO:0000256" key="3">
    <source>
        <dbReference type="ARBA" id="ARBA00023200"/>
    </source>
</evidence>
<comment type="similarity">
    <text evidence="4">Belongs to the glycosyl hydrolase 24 family.</text>
</comment>
<dbReference type="OrthoDB" id="5327667at2"/>
<keyword evidence="3" id="KW-1035">Host cytoplasm</keyword>
<dbReference type="GO" id="GO:0009253">
    <property type="term" value="P:peptidoglycan catabolic process"/>
    <property type="evidence" value="ECO:0007669"/>
    <property type="project" value="InterPro"/>
</dbReference>
<name>A0A317PF33_9HYPH</name>
<dbReference type="Proteomes" id="UP000246352">
    <property type="component" value="Unassembled WGS sequence"/>
</dbReference>
<dbReference type="InterPro" id="IPR051018">
    <property type="entry name" value="Bacteriophage_GH24"/>
</dbReference>
<dbReference type="AlphaFoldDB" id="A0A317PF33"/>
<protein>
    <recommendedName>
        <fullName evidence="4">Lysozyme</fullName>
        <ecNumber evidence="4">3.2.1.17</ecNumber>
    </recommendedName>
</protein>
<proteinExistence type="inferred from homology"/>
<reference evidence="6 7" key="1">
    <citation type="submission" date="2018-05" db="EMBL/GenBank/DDBJ databases">
        <title>Genomic Encyclopedia of Type Strains, Phase IV (KMG-IV): sequencing the most valuable type-strain genomes for metagenomic binning, comparative biology and taxonomic classification.</title>
        <authorList>
            <person name="Goeker M."/>
        </authorList>
    </citation>
    <scope>NUCLEOTIDE SEQUENCE [LARGE SCALE GENOMIC DNA]</scope>
    <source>
        <strain evidence="6 7">DSM 16791</strain>
    </source>
</reference>
<evidence type="ECO:0000256" key="5">
    <source>
        <dbReference type="SAM" id="Phobius"/>
    </source>
</evidence>
<dbReference type="CDD" id="cd00737">
    <property type="entry name" value="lyz_endolysin_autolysin"/>
    <property type="match status" value="1"/>
</dbReference>
<keyword evidence="5" id="KW-0472">Membrane</keyword>
<keyword evidence="1 4" id="KW-0929">Antimicrobial</keyword>
<keyword evidence="5" id="KW-0812">Transmembrane</keyword>
<dbReference type="PANTHER" id="PTHR38107:SF3">
    <property type="entry name" value="LYSOZYME RRRD-RELATED"/>
    <property type="match status" value="1"/>
</dbReference>
<evidence type="ECO:0000313" key="7">
    <source>
        <dbReference type="Proteomes" id="UP000246352"/>
    </source>
</evidence>
<dbReference type="SUPFAM" id="SSF53955">
    <property type="entry name" value="Lysozyme-like"/>
    <property type="match status" value="1"/>
</dbReference>
<keyword evidence="2 4" id="KW-0081">Bacteriolytic enzyme</keyword>
<dbReference type="GO" id="GO:0003796">
    <property type="term" value="F:lysozyme activity"/>
    <property type="evidence" value="ECO:0007669"/>
    <property type="project" value="UniProtKB-EC"/>
</dbReference>
<dbReference type="GO" id="GO:0031640">
    <property type="term" value="P:killing of cells of another organism"/>
    <property type="evidence" value="ECO:0007669"/>
    <property type="project" value="UniProtKB-KW"/>
</dbReference>
<evidence type="ECO:0000256" key="1">
    <source>
        <dbReference type="ARBA" id="ARBA00022529"/>
    </source>
</evidence>
<dbReference type="GO" id="GO:0016998">
    <property type="term" value="P:cell wall macromolecule catabolic process"/>
    <property type="evidence" value="ECO:0007669"/>
    <property type="project" value="InterPro"/>
</dbReference>
<dbReference type="PANTHER" id="PTHR38107">
    <property type="match status" value="1"/>
</dbReference>
<keyword evidence="4" id="KW-0326">Glycosidase</keyword>
<evidence type="ECO:0000256" key="4">
    <source>
        <dbReference type="RuleBase" id="RU003788"/>
    </source>
</evidence>
<dbReference type="InterPro" id="IPR002196">
    <property type="entry name" value="Glyco_hydro_24"/>
</dbReference>
<evidence type="ECO:0000256" key="2">
    <source>
        <dbReference type="ARBA" id="ARBA00022638"/>
    </source>
</evidence>
<dbReference type="GO" id="GO:0042742">
    <property type="term" value="P:defense response to bacterium"/>
    <property type="evidence" value="ECO:0007669"/>
    <property type="project" value="UniProtKB-KW"/>
</dbReference>
<comment type="catalytic activity">
    <reaction evidence="4">
        <text>Hydrolysis of (1-&gt;4)-beta-linkages between N-acetylmuramic acid and N-acetyl-D-glucosamine residues in a peptidoglycan and between N-acetyl-D-glucosamine residues in chitodextrins.</text>
        <dbReference type="EC" id="3.2.1.17"/>
    </reaction>
</comment>
<feature type="transmembrane region" description="Helical" evidence="5">
    <location>
        <begin position="278"/>
        <end position="296"/>
    </location>
</feature>
<dbReference type="EMBL" id="QGTR01000006">
    <property type="protein sequence ID" value="PWV97726.1"/>
    <property type="molecule type" value="Genomic_DNA"/>
</dbReference>
<dbReference type="InterPro" id="IPR023346">
    <property type="entry name" value="Lysozyme-like_dom_sf"/>
</dbReference>